<accession>A0A2I0WPZ4</accession>
<keyword evidence="1" id="KW-0812">Transmembrane</keyword>
<dbReference type="EMBL" id="KZ502486">
    <property type="protein sequence ID" value="PKU77706.1"/>
    <property type="molecule type" value="Genomic_DNA"/>
</dbReference>
<organism evidence="2 3">
    <name type="scientific">Dendrobium catenatum</name>
    <dbReference type="NCBI Taxonomy" id="906689"/>
    <lineage>
        <taxon>Eukaryota</taxon>
        <taxon>Viridiplantae</taxon>
        <taxon>Streptophyta</taxon>
        <taxon>Embryophyta</taxon>
        <taxon>Tracheophyta</taxon>
        <taxon>Spermatophyta</taxon>
        <taxon>Magnoliopsida</taxon>
        <taxon>Liliopsida</taxon>
        <taxon>Asparagales</taxon>
        <taxon>Orchidaceae</taxon>
        <taxon>Epidendroideae</taxon>
        <taxon>Malaxideae</taxon>
        <taxon>Dendrobiinae</taxon>
        <taxon>Dendrobium</taxon>
    </lineage>
</organism>
<keyword evidence="1" id="KW-1133">Transmembrane helix</keyword>
<reference evidence="2 3" key="1">
    <citation type="journal article" date="2016" name="Sci. Rep.">
        <title>The Dendrobium catenatum Lindl. genome sequence provides insights into polysaccharide synthase, floral development and adaptive evolution.</title>
        <authorList>
            <person name="Zhang G.Q."/>
            <person name="Xu Q."/>
            <person name="Bian C."/>
            <person name="Tsai W.C."/>
            <person name="Yeh C.M."/>
            <person name="Liu K.W."/>
            <person name="Yoshida K."/>
            <person name="Zhang L.S."/>
            <person name="Chang S.B."/>
            <person name="Chen F."/>
            <person name="Shi Y."/>
            <person name="Su Y.Y."/>
            <person name="Zhang Y.Q."/>
            <person name="Chen L.J."/>
            <person name="Yin Y."/>
            <person name="Lin M."/>
            <person name="Huang H."/>
            <person name="Deng H."/>
            <person name="Wang Z.W."/>
            <person name="Zhu S.L."/>
            <person name="Zhao X."/>
            <person name="Deng C."/>
            <person name="Niu S.C."/>
            <person name="Huang J."/>
            <person name="Wang M."/>
            <person name="Liu G.H."/>
            <person name="Yang H.J."/>
            <person name="Xiao X.J."/>
            <person name="Hsiao Y.Y."/>
            <person name="Wu W.L."/>
            <person name="Chen Y.Y."/>
            <person name="Mitsuda N."/>
            <person name="Ohme-Takagi M."/>
            <person name="Luo Y.B."/>
            <person name="Van de Peer Y."/>
            <person name="Liu Z.J."/>
        </authorList>
    </citation>
    <scope>NUCLEOTIDE SEQUENCE [LARGE SCALE GENOMIC DNA]</scope>
    <source>
        <tissue evidence="2">The whole plant</tissue>
    </source>
</reference>
<reference evidence="2 3" key="2">
    <citation type="journal article" date="2017" name="Nature">
        <title>The Apostasia genome and the evolution of orchids.</title>
        <authorList>
            <person name="Zhang G.Q."/>
            <person name="Liu K.W."/>
            <person name="Li Z."/>
            <person name="Lohaus R."/>
            <person name="Hsiao Y.Y."/>
            <person name="Niu S.C."/>
            <person name="Wang J.Y."/>
            <person name="Lin Y.C."/>
            <person name="Xu Q."/>
            <person name="Chen L.J."/>
            <person name="Yoshida K."/>
            <person name="Fujiwara S."/>
            <person name="Wang Z.W."/>
            <person name="Zhang Y.Q."/>
            <person name="Mitsuda N."/>
            <person name="Wang M."/>
            <person name="Liu G.H."/>
            <person name="Pecoraro L."/>
            <person name="Huang H.X."/>
            <person name="Xiao X.J."/>
            <person name="Lin M."/>
            <person name="Wu X.Y."/>
            <person name="Wu W.L."/>
            <person name="Chen Y.Y."/>
            <person name="Chang S.B."/>
            <person name="Sakamoto S."/>
            <person name="Ohme-Takagi M."/>
            <person name="Yagi M."/>
            <person name="Zeng S.J."/>
            <person name="Shen C.Y."/>
            <person name="Yeh C.M."/>
            <person name="Luo Y.B."/>
            <person name="Tsai W.C."/>
            <person name="Van de Peer Y."/>
            <person name="Liu Z.J."/>
        </authorList>
    </citation>
    <scope>NUCLEOTIDE SEQUENCE [LARGE SCALE GENOMIC DNA]</scope>
    <source>
        <tissue evidence="2">The whole plant</tissue>
    </source>
</reference>
<evidence type="ECO:0000313" key="2">
    <source>
        <dbReference type="EMBL" id="PKU77706.1"/>
    </source>
</evidence>
<gene>
    <name evidence="2" type="ORF">MA16_Dca005538</name>
</gene>
<dbReference type="AlphaFoldDB" id="A0A2I0WPZ4"/>
<dbReference type="Proteomes" id="UP000233837">
    <property type="component" value="Unassembled WGS sequence"/>
</dbReference>
<name>A0A2I0WPZ4_9ASPA</name>
<evidence type="ECO:0000313" key="3">
    <source>
        <dbReference type="Proteomes" id="UP000233837"/>
    </source>
</evidence>
<sequence>MSSLICDHCIYLGHMKSSCYHLHLHLWNQNLAKKKQMNYDIVNSNNYVPNAECPNSENTIPTISAKVNVSIVAHTSNGNSAGLDLIVAIPPISKSYSGYGIIEKENPNVALNEIPATSPSFPSSFPSTSLGAEEDQIASKANPSSMVSMNADPLSFEEECHSNGSHSNWEEGLSKYYPQELFVVVVVLITICLPAILKVRSWMSCSL</sequence>
<protein>
    <submittedName>
        <fullName evidence="2">Uncharacterized protein</fullName>
    </submittedName>
</protein>
<evidence type="ECO:0000256" key="1">
    <source>
        <dbReference type="SAM" id="Phobius"/>
    </source>
</evidence>
<feature type="transmembrane region" description="Helical" evidence="1">
    <location>
        <begin position="181"/>
        <end position="199"/>
    </location>
</feature>
<keyword evidence="1" id="KW-0472">Membrane</keyword>
<keyword evidence="3" id="KW-1185">Reference proteome</keyword>
<proteinExistence type="predicted"/>